<organism evidence="1 2">
    <name type="scientific">Albidovulum salinarum</name>
    <dbReference type="NCBI Taxonomy" id="2984153"/>
    <lineage>
        <taxon>Bacteria</taxon>
        <taxon>Pseudomonadati</taxon>
        <taxon>Pseudomonadota</taxon>
        <taxon>Alphaproteobacteria</taxon>
        <taxon>Rhodobacterales</taxon>
        <taxon>Paracoccaceae</taxon>
        <taxon>Albidovulum</taxon>
    </lineage>
</organism>
<proteinExistence type="predicted"/>
<protein>
    <submittedName>
        <fullName evidence="1">Uncharacterized protein</fullName>
    </submittedName>
</protein>
<gene>
    <name evidence="1" type="ORF">OEZ60_20790</name>
</gene>
<dbReference type="RefSeq" id="WP_263340521.1">
    <property type="nucleotide sequence ID" value="NZ_JAOVQO010000029.1"/>
</dbReference>
<evidence type="ECO:0000313" key="2">
    <source>
        <dbReference type="Proteomes" id="UP001209535"/>
    </source>
</evidence>
<keyword evidence="2" id="KW-1185">Reference proteome</keyword>
<sequence length="88" mass="10194">MESGIGILPDCSDYSRAFGDQFTNSENELSRYEITWRHIDGQTQRRTHRVAVRDPPTMTSLQDHFHFFGYKAPARHGNPECLIEVELL</sequence>
<dbReference type="EMBL" id="JAOVQO010000029">
    <property type="protein sequence ID" value="MCU9850425.1"/>
    <property type="molecule type" value="Genomic_DNA"/>
</dbReference>
<accession>A0ABT2X8Y9</accession>
<reference evidence="1 2" key="1">
    <citation type="submission" date="2022-10" db="EMBL/GenBank/DDBJ databases">
        <title>Defluviimonas sp. nov., isolated from ocean surface sediments.</title>
        <authorList>
            <person name="He W."/>
            <person name="Wang L."/>
            <person name="Zhang D.-F."/>
        </authorList>
    </citation>
    <scope>NUCLEOTIDE SEQUENCE [LARGE SCALE GENOMIC DNA]</scope>
    <source>
        <strain evidence="1 2">WL0024</strain>
    </source>
</reference>
<comment type="caution">
    <text evidence="1">The sequence shown here is derived from an EMBL/GenBank/DDBJ whole genome shotgun (WGS) entry which is preliminary data.</text>
</comment>
<dbReference type="Proteomes" id="UP001209535">
    <property type="component" value="Unassembled WGS sequence"/>
</dbReference>
<name>A0ABT2X8Y9_9RHOB</name>
<evidence type="ECO:0000313" key="1">
    <source>
        <dbReference type="EMBL" id="MCU9850425.1"/>
    </source>
</evidence>